<feature type="domain" description="HTH gntR-type" evidence="4">
    <location>
        <begin position="8"/>
        <end position="76"/>
    </location>
</feature>
<reference evidence="5 6" key="1">
    <citation type="submission" date="2024-10" db="EMBL/GenBank/DDBJ databases">
        <title>The Natural Products Discovery Center: Release of the First 8490 Sequenced Strains for Exploring Actinobacteria Biosynthetic Diversity.</title>
        <authorList>
            <person name="Kalkreuter E."/>
            <person name="Kautsar S.A."/>
            <person name="Yang D."/>
            <person name="Bader C.D."/>
            <person name="Teijaro C.N."/>
            <person name="Fluegel L."/>
            <person name="Davis C.M."/>
            <person name="Simpson J.R."/>
            <person name="Lauterbach L."/>
            <person name="Steele A.D."/>
            <person name="Gui C."/>
            <person name="Meng S."/>
            <person name="Li G."/>
            <person name="Viehrig K."/>
            <person name="Ye F."/>
            <person name="Su P."/>
            <person name="Kiefer A.F."/>
            <person name="Nichols A."/>
            <person name="Cepeda A.J."/>
            <person name="Yan W."/>
            <person name="Fan B."/>
            <person name="Jiang Y."/>
            <person name="Adhikari A."/>
            <person name="Zheng C.-J."/>
            <person name="Schuster L."/>
            <person name="Cowan T.M."/>
            <person name="Smanski M.J."/>
            <person name="Chevrette M.G."/>
            <person name="De Carvalho L.P.S."/>
            <person name="Shen B."/>
        </authorList>
    </citation>
    <scope>NUCLEOTIDE SEQUENCE [LARGE SCALE GENOMIC DNA]</scope>
    <source>
        <strain evidence="5 6">NPDC001281</strain>
    </source>
</reference>
<accession>A0ABW6VFY3</accession>
<keyword evidence="2" id="KW-0238">DNA-binding</keyword>
<name>A0ABW6VFY3_MICFU</name>
<dbReference type="InterPro" id="IPR050679">
    <property type="entry name" value="Bact_HTH_transcr_reg"/>
</dbReference>
<dbReference type="PRINTS" id="PR00035">
    <property type="entry name" value="HTHGNTR"/>
</dbReference>
<dbReference type="Proteomes" id="UP001602119">
    <property type="component" value="Unassembled WGS sequence"/>
</dbReference>
<sequence length="256" mass="27253">MSAERTGGVSYRALAAELRAAIASGELAPGDPLPSEVQMAADRGTTRITVGRAYAQLAGEGLIASEPRVGSWVRRYAAMTWRLIRRGRKRPAVPLADPWIAAMADSGATWPEDVSVGLPPGDTPIRSDTVGNLLGVGDGHILVRECLRSRSDGAPVEWTRAYYPEDVVDGTVLRSSSVTHVDAYPVLADAGNACVHQDLEISSRMPRPAESERLQLLPATPVTEIVARSYTGEGRCVEVRHSIIAGGPGHIVSIEA</sequence>
<keyword evidence="1" id="KW-0805">Transcription regulation</keyword>
<dbReference type="Gene3D" id="3.40.1410.10">
    <property type="entry name" value="Chorismate lyase-like"/>
    <property type="match status" value="1"/>
</dbReference>
<comment type="caution">
    <text evidence="5">The sequence shown here is derived from an EMBL/GenBank/DDBJ whole genome shotgun (WGS) entry which is preliminary data.</text>
</comment>
<dbReference type="SUPFAM" id="SSF64288">
    <property type="entry name" value="Chorismate lyase-like"/>
    <property type="match status" value="1"/>
</dbReference>
<proteinExistence type="predicted"/>
<dbReference type="SUPFAM" id="SSF46785">
    <property type="entry name" value="Winged helix' DNA-binding domain"/>
    <property type="match status" value="1"/>
</dbReference>
<dbReference type="InterPro" id="IPR028978">
    <property type="entry name" value="Chorismate_lyase_/UTRA_dom_sf"/>
</dbReference>
<dbReference type="Gene3D" id="1.10.10.10">
    <property type="entry name" value="Winged helix-like DNA-binding domain superfamily/Winged helix DNA-binding domain"/>
    <property type="match status" value="1"/>
</dbReference>
<evidence type="ECO:0000256" key="2">
    <source>
        <dbReference type="ARBA" id="ARBA00023125"/>
    </source>
</evidence>
<dbReference type="Pfam" id="PF07702">
    <property type="entry name" value="UTRA"/>
    <property type="match status" value="1"/>
</dbReference>
<dbReference type="InterPro" id="IPR036388">
    <property type="entry name" value="WH-like_DNA-bd_sf"/>
</dbReference>
<dbReference type="SMART" id="SM00345">
    <property type="entry name" value="HTH_GNTR"/>
    <property type="match status" value="1"/>
</dbReference>
<dbReference type="CDD" id="cd07377">
    <property type="entry name" value="WHTH_GntR"/>
    <property type="match status" value="1"/>
</dbReference>
<protein>
    <submittedName>
        <fullName evidence="5">GntR family transcriptional regulator</fullName>
    </submittedName>
</protein>
<evidence type="ECO:0000313" key="5">
    <source>
        <dbReference type="EMBL" id="MFF4777482.1"/>
    </source>
</evidence>
<dbReference type="InterPro" id="IPR011663">
    <property type="entry name" value="UTRA"/>
</dbReference>
<dbReference type="Pfam" id="PF00392">
    <property type="entry name" value="GntR"/>
    <property type="match status" value="1"/>
</dbReference>
<dbReference type="PANTHER" id="PTHR44846">
    <property type="entry name" value="MANNOSYL-D-GLYCERATE TRANSPORT/METABOLISM SYSTEM REPRESSOR MNGR-RELATED"/>
    <property type="match status" value="1"/>
</dbReference>
<dbReference type="PANTHER" id="PTHR44846:SF17">
    <property type="entry name" value="GNTR-FAMILY TRANSCRIPTIONAL REGULATOR"/>
    <property type="match status" value="1"/>
</dbReference>
<keyword evidence="6" id="KW-1185">Reference proteome</keyword>
<dbReference type="InterPro" id="IPR000524">
    <property type="entry name" value="Tscrpt_reg_HTH_GntR"/>
</dbReference>
<evidence type="ECO:0000313" key="6">
    <source>
        <dbReference type="Proteomes" id="UP001602119"/>
    </source>
</evidence>
<organism evidence="5 6">
    <name type="scientific">Microtetraspora fusca</name>
    <dbReference type="NCBI Taxonomy" id="1997"/>
    <lineage>
        <taxon>Bacteria</taxon>
        <taxon>Bacillati</taxon>
        <taxon>Actinomycetota</taxon>
        <taxon>Actinomycetes</taxon>
        <taxon>Streptosporangiales</taxon>
        <taxon>Streptosporangiaceae</taxon>
        <taxon>Microtetraspora</taxon>
    </lineage>
</organism>
<evidence type="ECO:0000256" key="3">
    <source>
        <dbReference type="ARBA" id="ARBA00023163"/>
    </source>
</evidence>
<evidence type="ECO:0000259" key="4">
    <source>
        <dbReference type="PROSITE" id="PS50949"/>
    </source>
</evidence>
<dbReference type="RefSeq" id="WP_387345916.1">
    <property type="nucleotide sequence ID" value="NZ_JBIAXI010000024.1"/>
</dbReference>
<keyword evidence="3" id="KW-0804">Transcription</keyword>
<gene>
    <name evidence="5" type="ORF">ACFY05_31965</name>
</gene>
<evidence type="ECO:0000256" key="1">
    <source>
        <dbReference type="ARBA" id="ARBA00023015"/>
    </source>
</evidence>
<dbReference type="PROSITE" id="PS50949">
    <property type="entry name" value="HTH_GNTR"/>
    <property type="match status" value="1"/>
</dbReference>
<dbReference type="EMBL" id="JBIAXI010000024">
    <property type="protein sequence ID" value="MFF4777482.1"/>
    <property type="molecule type" value="Genomic_DNA"/>
</dbReference>
<dbReference type="InterPro" id="IPR036390">
    <property type="entry name" value="WH_DNA-bd_sf"/>
</dbReference>